<feature type="signal peptide" evidence="2">
    <location>
        <begin position="1"/>
        <end position="16"/>
    </location>
</feature>
<dbReference type="AlphaFoldDB" id="A0A8H4ZGM0"/>
<reference evidence="3 4" key="1">
    <citation type="journal article" date="2020" name="BMC Genomics">
        <title>Correction to: Identification and distribution of gene clusters required for synthesis of sphingolipid metabolism inhibitors in diverse species of the filamentous fungus Fusarium.</title>
        <authorList>
            <person name="Kim H.S."/>
            <person name="Lohmar J.M."/>
            <person name="Busman M."/>
            <person name="Brown D.W."/>
            <person name="Naumann T.A."/>
            <person name="Divon H.H."/>
            <person name="Lysoe E."/>
            <person name="Uhlig S."/>
            <person name="Proctor R.H."/>
        </authorList>
    </citation>
    <scope>NUCLEOTIDE SEQUENCE [LARGE SCALE GENOMIC DNA]</scope>
    <source>
        <strain evidence="3 4">NRRL 25214</strain>
    </source>
</reference>
<protein>
    <submittedName>
        <fullName evidence="3">Uncharacterized protein</fullName>
    </submittedName>
</protein>
<dbReference type="EMBL" id="JABEVY010000159">
    <property type="protein sequence ID" value="KAF5245740.1"/>
    <property type="molecule type" value="Genomic_DNA"/>
</dbReference>
<evidence type="ECO:0000313" key="4">
    <source>
        <dbReference type="Proteomes" id="UP000573603"/>
    </source>
</evidence>
<evidence type="ECO:0000313" key="3">
    <source>
        <dbReference type="EMBL" id="KAF5245740.1"/>
    </source>
</evidence>
<sequence>MSSKWAVLFLPLLSSGIEIVPRRDGEDHGDSGTGHNHSMAHGQFNFTPSGIPWPTCARTYCNANFDHFPKPGVYAVVAEIECPKDEGYEVDIDKEAVVADLKDAGGTPQSCEGINETIQCQNGTSENAEVNIVEEVRLVFSAATIASLVAFMAWGL</sequence>
<organism evidence="3 4">
    <name type="scientific">Fusarium anthophilum</name>
    <dbReference type="NCBI Taxonomy" id="48485"/>
    <lineage>
        <taxon>Eukaryota</taxon>
        <taxon>Fungi</taxon>
        <taxon>Dikarya</taxon>
        <taxon>Ascomycota</taxon>
        <taxon>Pezizomycotina</taxon>
        <taxon>Sordariomycetes</taxon>
        <taxon>Hypocreomycetidae</taxon>
        <taxon>Hypocreales</taxon>
        <taxon>Nectriaceae</taxon>
        <taxon>Fusarium</taxon>
        <taxon>Fusarium fujikuroi species complex</taxon>
    </lineage>
</organism>
<name>A0A8H4ZGM0_9HYPO</name>
<dbReference type="Proteomes" id="UP000573603">
    <property type="component" value="Unassembled WGS sequence"/>
</dbReference>
<feature type="compositionally biased region" description="Basic and acidic residues" evidence="1">
    <location>
        <begin position="21"/>
        <end position="30"/>
    </location>
</feature>
<accession>A0A8H4ZGM0</accession>
<comment type="caution">
    <text evidence="3">The sequence shown here is derived from an EMBL/GenBank/DDBJ whole genome shotgun (WGS) entry which is preliminary data.</text>
</comment>
<evidence type="ECO:0000256" key="1">
    <source>
        <dbReference type="SAM" id="MobiDB-lite"/>
    </source>
</evidence>
<feature type="region of interest" description="Disordered" evidence="1">
    <location>
        <begin position="21"/>
        <end position="41"/>
    </location>
</feature>
<keyword evidence="4" id="KW-1185">Reference proteome</keyword>
<proteinExistence type="predicted"/>
<keyword evidence="2" id="KW-0732">Signal</keyword>
<evidence type="ECO:0000256" key="2">
    <source>
        <dbReference type="SAM" id="SignalP"/>
    </source>
</evidence>
<gene>
    <name evidence="3" type="ORF">FANTH_7200</name>
</gene>
<feature type="chain" id="PRO_5034180186" evidence="2">
    <location>
        <begin position="17"/>
        <end position="156"/>
    </location>
</feature>